<dbReference type="InterPro" id="IPR050553">
    <property type="entry name" value="Thioredoxin_ResA/DsbE_sf"/>
</dbReference>
<dbReference type="PANTHER" id="PTHR42852:SF6">
    <property type="entry name" value="THIOL:DISULFIDE INTERCHANGE PROTEIN DSBE"/>
    <property type="match status" value="1"/>
</dbReference>
<organism evidence="6 7">
    <name type="scientific">Flavobacterium chuncheonense</name>
    <dbReference type="NCBI Taxonomy" id="2026653"/>
    <lineage>
        <taxon>Bacteria</taxon>
        <taxon>Pseudomonadati</taxon>
        <taxon>Bacteroidota</taxon>
        <taxon>Flavobacteriia</taxon>
        <taxon>Flavobacteriales</taxon>
        <taxon>Flavobacteriaceae</taxon>
        <taxon>Flavobacterium</taxon>
    </lineage>
</organism>
<dbReference type="InterPro" id="IPR017937">
    <property type="entry name" value="Thioredoxin_CS"/>
</dbReference>
<dbReference type="InterPro" id="IPR000866">
    <property type="entry name" value="AhpC/TSA"/>
</dbReference>
<keyword evidence="7" id="KW-1185">Reference proteome</keyword>
<name>A0ABW5YJI3_9FLAO</name>
<comment type="caution">
    <text evidence="6">The sequence shown here is derived from an EMBL/GenBank/DDBJ whole genome shotgun (WGS) entry which is preliminary data.</text>
</comment>
<dbReference type="InterPro" id="IPR036249">
    <property type="entry name" value="Thioredoxin-like_sf"/>
</dbReference>
<evidence type="ECO:0000256" key="1">
    <source>
        <dbReference type="ARBA" id="ARBA00004196"/>
    </source>
</evidence>
<dbReference type="PANTHER" id="PTHR42852">
    <property type="entry name" value="THIOL:DISULFIDE INTERCHANGE PROTEIN DSBE"/>
    <property type="match status" value="1"/>
</dbReference>
<dbReference type="SUPFAM" id="SSF52833">
    <property type="entry name" value="Thioredoxin-like"/>
    <property type="match status" value="1"/>
</dbReference>
<dbReference type="PROSITE" id="PS51257">
    <property type="entry name" value="PROKAR_LIPOPROTEIN"/>
    <property type="match status" value="1"/>
</dbReference>
<evidence type="ECO:0000313" key="7">
    <source>
        <dbReference type="Proteomes" id="UP001597534"/>
    </source>
</evidence>
<protein>
    <submittedName>
        <fullName evidence="6">Redoxin domain-containing protein</fullName>
    </submittedName>
</protein>
<feature type="domain" description="Thioredoxin" evidence="5">
    <location>
        <begin position="233"/>
        <end position="372"/>
    </location>
</feature>
<evidence type="ECO:0000256" key="4">
    <source>
        <dbReference type="ARBA" id="ARBA00023284"/>
    </source>
</evidence>
<reference evidence="7" key="1">
    <citation type="journal article" date="2019" name="Int. J. Syst. Evol. Microbiol.">
        <title>The Global Catalogue of Microorganisms (GCM) 10K type strain sequencing project: providing services to taxonomists for standard genome sequencing and annotation.</title>
        <authorList>
            <consortium name="The Broad Institute Genomics Platform"/>
            <consortium name="The Broad Institute Genome Sequencing Center for Infectious Disease"/>
            <person name="Wu L."/>
            <person name="Ma J."/>
        </authorList>
    </citation>
    <scope>NUCLEOTIDE SEQUENCE [LARGE SCALE GENOMIC DNA]</scope>
    <source>
        <strain evidence="7">KCTC 22671</strain>
    </source>
</reference>
<dbReference type="CDD" id="cd02966">
    <property type="entry name" value="TlpA_like_family"/>
    <property type="match status" value="1"/>
</dbReference>
<dbReference type="PROSITE" id="PS51352">
    <property type="entry name" value="THIOREDOXIN_2"/>
    <property type="match status" value="1"/>
</dbReference>
<evidence type="ECO:0000259" key="5">
    <source>
        <dbReference type="PROSITE" id="PS51352"/>
    </source>
</evidence>
<dbReference type="InterPro" id="IPR025380">
    <property type="entry name" value="DUF4369"/>
</dbReference>
<dbReference type="Gene3D" id="3.40.30.10">
    <property type="entry name" value="Glutaredoxin"/>
    <property type="match status" value="1"/>
</dbReference>
<dbReference type="Proteomes" id="UP001597534">
    <property type="component" value="Unassembled WGS sequence"/>
</dbReference>
<dbReference type="InterPro" id="IPR013766">
    <property type="entry name" value="Thioredoxin_domain"/>
</dbReference>
<dbReference type="Pfam" id="PF00578">
    <property type="entry name" value="AhpC-TSA"/>
    <property type="match status" value="1"/>
</dbReference>
<comment type="subcellular location">
    <subcellularLocation>
        <location evidence="1">Cell envelope</location>
    </subcellularLocation>
</comment>
<sequence length="372" mass="41378">MKKIVLVVAGVFAFVACEKKSNEGFTIAGTAEGFENGNKVILQVQGDMDMIAKDTAVIENGKFEMIGNSEIPEFGFLTLENNTRVPLILENGTISVILDKDSIQNSVVKGTPENDFFQEYTTNTKSIYKRISSFQKNNQEKFMTAQGSNDTVTMNALMDQLKNIQDELTVLAENTIKNNPKKYLTILLLENQIMMQTITPEVAKSYFDNINEKYKNTKNALNIKKTLEAFNSVEIGKAAPDFSAPSPEGKTISLKESLGKVTIIDFWASWCGPCRAENPNVVALYNELHEKGLNIIGVSLDKDADKWKAAIEKDGLTWNQVSNLKFWQDPIAEQYNVKSIPATFILDENGIIVAKDLRGEALKAKVKELLGL</sequence>
<dbReference type="PROSITE" id="PS00194">
    <property type="entry name" value="THIOREDOXIN_1"/>
    <property type="match status" value="1"/>
</dbReference>
<keyword evidence="2" id="KW-0201">Cytochrome c-type biogenesis</keyword>
<gene>
    <name evidence="6" type="ORF">ACFS5J_04260</name>
</gene>
<evidence type="ECO:0000313" key="6">
    <source>
        <dbReference type="EMBL" id="MFD2891224.1"/>
    </source>
</evidence>
<keyword evidence="3" id="KW-1015">Disulfide bond</keyword>
<accession>A0ABW5YJI3</accession>
<dbReference type="RefSeq" id="WP_379810782.1">
    <property type="nucleotide sequence ID" value="NZ_JBHUPC010000012.1"/>
</dbReference>
<dbReference type="Pfam" id="PF14289">
    <property type="entry name" value="DUF4369"/>
    <property type="match status" value="1"/>
</dbReference>
<evidence type="ECO:0000256" key="2">
    <source>
        <dbReference type="ARBA" id="ARBA00022748"/>
    </source>
</evidence>
<evidence type="ECO:0000256" key="3">
    <source>
        <dbReference type="ARBA" id="ARBA00023157"/>
    </source>
</evidence>
<keyword evidence="4" id="KW-0676">Redox-active center</keyword>
<proteinExistence type="predicted"/>
<dbReference type="EMBL" id="JBHUPC010000012">
    <property type="protein sequence ID" value="MFD2891224.1"/>
    <property type="molecule type" value="Genomic_DNA"/>
</dbReference>